<evidence type="ECO:0000259" key="2">
    <source>
        <dbReference type="Pfam" id="PF13399"/>
    </source>
</evidence>
<dbReference type="Proteomes" id="UP001139289">
    <property type="component" value="Unassembled WGS sequence"/>
</dbReference>
<name>A0A9X1LRG5_9MICO</name>
<keyword evidence="1" id="KW-0472">Membrane</keyword>
<gene>
    <name evidence="3" type="ORF">KEC56_12895</name>
</gene>
<feature type="domain" description="LytR/CpsA/Psr regulator C-terminal" evidence="2">
    <location>
        <begin position="56"/>
        <end position="149"/>
    </location>
</feature>
<organism evidence="3 4">
    <name type="scientific">Microbacterium tenebrionis</name>
    <dbReference type="NCBI Taxonomy" id="2830665"/>
    <lineage>
        <taxon>Bacteria</taxon>
        <taxon>Bacillati</taxon>
        <taxon>Actinomycetota</taxon>
        <taxon>Actinomycetes</taxon>
        <taxon>Micrococcales</taxon>
        <taxon>Microbacteriaceae</taxon>
        <taxon>Microbacterium</taxon>
    </lineage>
</organism>
<evidence type="ECO:0000313" key="3">
    <source>
        <dbReference type="EMBL" id="MCC2030396.1"/>
    </source>
</evidence>
<feature type="transmembrane region" description="Helical" evidence="1">
    <location>
        <begin position="6"/>
        <end position="27"/>
    </location>
</feature>
<evidence type="ECO:0000313" key="4">
    <source>
        <dbReference type="Proteomes" id="UP001139289"/>
    </source>
</evidence>
<dbReference type="EMBL" id="JAGTTM010000006">
    <property type="protein sequence ID" value="MCC2030396.1"/>
    <property type="molecule type" value="Genomic_DNA"/>
</dbReference>
<protein>
    <submittedName>
        <fullName evidence="3">LytR C-terminal domain-containing protein</fullName>
    </submittedName>
</protein>
<dbReference type="InterPro" id="IPR027381">
    <property type="entry name" value="LytR/CpsA/Psr_C"/>
</dbReference>
<reference evidence="3" key="1">
    <citation type="submission" date="2021-04" db="EMBL/GenBank/DDBJ databases">
        <title>Microbacterium tenobrionis sp. nov. and Microbacterium allomyrinae sp. nov., isolated from larvae of Tenobrio molitor and Allomyrina dichotoma, respectively.</title>
        <authorList>
            <person name="Lee S.D."/>
        </authorList>
    </citation>
    <scope>NUCLEOTIDE SEQUENCE</scope>
    <source>
        <strain evidence="3">YMB-B2</strain>
    </source>
</reference>
<accession>A0A9X1LRG5</accession>
<comment type="caution">
    <text evidence="3">The sequence shown here is derived from an EMBL/GenBank/DDBJ whole genome shotgun (WGS) entry which is preliminary data.</text>
</comment>
<dbReference type="AlphaFoldDB" id="A0A9X1LRG5"/>
<sequence>MNGWIVLLWSVVAALVLIVAGIFVALVMMGRITLFPVAEDSAAPLPEETGVVDTSYSVLILNATAEEGLEEQVRETLINAQWPDELISYGPAGQQDFAETTVYYVTDDEREAALGLADLIGGALVDQSDIYADPNDPEQKQLVVVIGLDRSSTQPESTQTPAE</sequence>
<keyword evidence="4" id="KW-1185">Reference proteome</keyword>
<dbReference type="Gene3D" id="3.30.70.2390">
    <property type="match status" value="1"/>
</dbReference>
<keyword evidence="1" id="KW-1133">Transmembrane helix</keyword>
<proteinExistence type="predicted"/>
<dbReference type="Pfam" id="PF13399">
    <property type="entry name" value="LytR_C"/>
    <property type="match status" value="1"/>
</dbReference>
<keyword evidence="1" id="KW-0812">Transmembrane</keyword>
<evidence type="ECO:0000256" key="1">
    <source>
        <dbReference type="SAM" id="Phobius"/>
    </source>
</evidence>
<dbReference type="RefSeq" id="WP_227531268.1">
    <property type="nucleotide sequence ID" value="NZ_JAGTTM010000006.1"/>
</dbReference>